<dbReference type="Proteomes" id="UP000886124">
    <property type="component" value="Unassembled WGS sequence"/>
</dbReference>
<accession>A0A7V5UEH7</accession>
<dbReference type="GO" id="GO:0005829">
    <property type="term" value="C:cytosol"/>
    <property type="evidence" value="ECO:0007669"/>
    <property type="project" value="TreeGrafter"/>
</dbReference>
<evidence type="ECO:0000259" key="1">
    <source>
        <dbReference type="Pfam" id="PF03466"/>
    </source>
</evidence>
<organism evidence="2">
    <name type="scientific">Caldithrix abyssi</name>
    <dbReference type="NCBI Taxonomy" id="187145"/>
    <lineage>
        <taxon>Bacteria</taxon>
        <taxon>Pseudomonadati</taxon>
        <taxon>Calditrichota</taxon>
        <taxon>Calditrichia</taxon>
        <taxon>Calditrichales</taxon>
        <taxon>Calditrichaceae</taxon>
        <taxon>Caldithrix</taxon>
    </lineage>
</organism>
<dbReference type="Gene3D" id="3.40.190.10">
    <property type="entry name" value="Periplasmic binding protein-like II"/>
    <property type="match status" value="1"/>
</dbReference>
<dbReference type="InterPro" id="IPR005119">
    <property type="entry name" value="LysR_subst-bd"/>
</dbReference>
<name>A0A7V5UEH7_CALAY</name>
<proteinExistence type="predicted"/>
<comment type="caution">
    <text evidence="2">The sequence shown here is derived from an EMBL/GenBank/DDBJ whole genome shotgun (WGS) entry which is preliminary data.</text>
</comment>
<dbReference type="Pfam" id="PF03466">
    <property type="entry name" value="LysR_substrate"/>
    <property type="match status" value="1"/>
</dbReference>
<dbReference type="EMBL" id="DROD01000260">
    <property type="protein sequence ID" value="HHJ52320.1"/>
    <property type="molecule type" value="Genomic_DNA"/>
</dbReference>
<dbReference type="PANTHER" id="PTHR30419">
    <property type="entry name" value="HTH-TYPE TRANSCRIPTIONAL REGULATOR YBHD"/>
    <property type="match status" value="1"/>
</dbReference>
<sequence>MPLFYEEFYVYLSPKHELFDKELLDFSDLTLDNVWLLDEGNCFRNQVINICQAHEAHYKPSLRYQSGSIESLKKIVETRAGLTLIPELALKDLPKKNRRMVRRFKDATPVREVSLVTTRSYLKQRLLEKLKEAILRRIPEQMKQLNNREIVDVEIHK</sequence>
<dbReference type="AlphaFoldDB" id="A0A7V5UEH7"/>
<dbReference type="SUPFAM" id="SSF53850">
    <property type="entry name" value="Periplasmic binding protein-like II"/>
    <property type="match status" value="1"/>
</dbReference>
<dbReference type="InterPro" id="IPR050950">
    <property type="entry name" value="HTH-type_LysR_regulators"/>
</dbReference>
<protein>
    <recommendedName>
        <fullName evidence="1">LysR substrate-binding domain-containing protein</fullName>
    </recommendedName>
</protein>
<gene>
    <name evidence="2" type="ORF">ENJ89_03925</name>
</gene>
<feature type="domain" description="LysR substrate-binding" evidence="1">
    <location>
        <begin position="2"/>
        <end position="136"/>
    </location>
</feature>
<reference evidence="2" key="1">
    <citation type="journal article" date="2020" name="mSystems">
        <title>Genome- and Community-Level Interaction Insights into Carbon Utilization and Element Cycling Functions of Hydrothermarchaeota in Hydrothermal Sediment.</title>
        <authorList>
            <person name="Zhou Z."/>
            <person name="Liu Y."/>
            <person name="Xu W."/>
            <person name="Pan J."/>
            <person name="Luo Z.H."/>
            <person name="Li M."/>
        </authorList>
    </citation>
    <scope>NUCLEOTIDE SEQUENCE [LARGE SCALE GENOMIC DNA]</scope>
    <source>
        <strain evidence="2">HyVt-527</strain>
    </source>
</reference>
<dbReference type="GO" id="GO:0006355">
    <property type="term" value="P:regulation of DNA-templated transcription"/>
    <property type="evidence" value="ECO:0007669"/>
    <property type="project" value="TreeGrafter"/>
</dbReference>
<dbReference type="PANTHER" id="PTHR30419:SF29">
    <property type="entry name" value="LYSR-FAMILY TRANSCRIPTIONAL REGULATOR"/>
    <property type="match status" value="1"/>
</dbReference>
<evidence type="ECO:0000313" key="2">
    <source>
        <dbReference type="EMBL" id="HHJ52320.1"/>
    </source>
</evidence>